<dbReference type="FunFam" id="3.40.1030.10:FF:000002">
    <property type="entry name" value="Anthranilate phosphoribosyltransferase"/>
    <property type="match status" value="1"/>
</dbReference>
<dbReference type="EC" id="2.4.2.18" evidence="9"/>
<feature type="binding site" evidence="9">
    <location>
        <position position="190"/>
    </location>
    <ligand>
        <name>anthranilate</name>
        <dbReference type="ChEBI" id="CHEBI:16567"/>
        <label>2</label>
    </ligand>
</feature>
<dbReference type="EMBL" id="CP066007">
    <property type="protein sequence ID" value="QQB47266.1"/>
    <property type="molecule type" value="Genomic_DNA"/>
</dbReference>
<dbReference type="InterPro" id="IPR017459">
    <property type="entry name" value="Glycosyl_Trfase_fam3_N_dom"/>
</dbReference>
<name>A0A7T4JVV8_9CORY</name>
<feature type="binding site" evidence="9">
    <location>
        <position position="104"/>
    </location>
    <ligand>
        <name>anthranilate</name>
        <dbReference type="ChEBI" id="CHEBI:16567"/>
        <label>1</label>
    </ligand>
</feature>
<evidence type="ECO:0000313" key="12">
    <source>
        <dbReference type="EMBL" id="QQB47266.1"/>
    </source>
</evidence>
<dbReference type="UniPathway" id="UPA00035">
    <property type="reaction ID" value="UER00041"/>
</dbReference>
<evidence type="ECO:0000313" key="13">
    <source>
        <dbReference type="Proteomes" id="UP000596145"/>
    </source>
</evidence>
<dbReference type="GO" id="GO:0005829">
    <property type="term" value="C:cytosol"/>
    <property type="evidence" value="ECO:0007669"/>
    <property type="project" value="TreeGrafter"/>
</dbReference>
<comment type="similarity">
    <text evidence="8">In the C-terminal section; belongs to the anthranilate phosphoribosyltransferase family.</text>
</comment>
<dbReference type="InterPro" id="IPR000312">
    <property type="entry name" value="Glycosyl_Trfase_fam3"/>
</dbReference>
<dbReference type="Pfam" id="PF00591">
    <property type="entry name" value="Glycos_transf_3"/>
    <property type="match status" value="1"/>
</dbReference>
<dbReference type="HAMAP" id="MF_00211">
    <property type="entry name" value="TrpD"/>
    <property type="match status" value="1"/>
</dbReference>
<dbReference type="NCBIfam" id="TIGR01245">
    <property type="entry name" value="trpD"/>
    <property type="match status" value="1"/>
</dbReference>
<evidence type="ECO:0000256" key="7">
    <source>
        <dbReference type="ARBA" id="ARBA00052328"/>
    </source>
</evidence>
<keyword evidence="2 9" id="KW-0028">Amino-acid biosynthesis</keyword>
<evidence type="ECO:0000256" key="2">
    <source>
        <dbReference type="ARBA" id="ARBA00022605"/>
    </source>
</evidence>
<dbReference type="InterPro" id="IPR035902">
    <property type="entry name" value="Nuc_phospho_transferase"/>
</dbReference>
<feature type="binding site" evidence="9">
    <location>
        <position position="135"/>
    </location>
    <ligand>
        <name>anthranilate</name>
        <dbReference type="ChEBI" id="CHEBI:16567"/>
        <label>1</label>
    </ligand>
</feature>
<feature type="domain" description="Glycosyl transferase family 3 N-terminal" evidence="11">
    <location>
        <begin position="25"/>
        <end position="89"/>
    </location>
</feature>
<proteinExistence type="inferred from homology"/>
<feature type="binding site" evidence="9">
    <location>
        <position position="249"/>
    </location>
    <ligand>
        <name>Mg(2+)</name>
        <dbReference type="ChEBI" id="CHEBI:18420"/>
        <label>2</label>
    </ligand>
</feature>
<comment type="caution">
    <text evidence="9">Lacks conserved residue(s) required for the propagation of feature annotation.</text>
</comment>
<feature type="binding site" evidence="9">
    <location>
        <begin position="114"/>
        <end position="117"/>
    </location>
    <ligand>
        <name>5-phospho-alpha-D-ribose 1-diphosphate</name>
        <dbReference type="ChEBI" id="CHEBI:58017"/>
    </ligand>
</feature>
<feature type="binding site" evidence="9">
    <location>
        <position position="250"/>
    </location>
    <ligand>
        <name>Mg(2+)</name>
        <dbReference type="ChEBI" id="CHEBI:18420"/>
        <label>2</label>
    </ligand>
</feature>
<keyword evidence="9" id="KW-0460">Magnesium</keyword>
<evidence type="ECO:0000256" key="8">
    <source>
        <dbReference type="ARBA" id="ARBA00061188"/>
    </source>
</evidence>
<feature type="binding site" evidence="9">
    <location>
        <position position="144"/>
    </location>
    <ligand>
        <name>5-phospho-alpha-D-ribose 1-diphosphate</name>
        <dbReference type="ChEBI" id="CHEBI:58017"/>
    </ligand>
</feature>
<sequence>MQGLPDRRMRATKYPTQRKCPVISEALKKLVIKEDLTYDEAYAVMDEIMSGESTPTQNAAYLAALSTKSSNAETIDEIMGSAEAMRNHATQVEHPGIEVLEIVGTGGDNAHTFNISTTSAMVAAAGGVTVCKHGNAAATSRSGASDVLQALGVNIHQDPELVNKLLKEVNIAFLYAQQYHQSMKHVADLRKELGFRTVFNILGPLTSPAKPERFVLGVYSEYLVEPLAKVLSHQGVRRGLVVFGQDIMDEISASAPSTICEIRDGYFRTSVIKPEDFGLERCEKKDLVGGDPQENAEITRDVLAGKDRGPHRTAVLMNAGAALFTGDKTETLADGVALAAELIDSGKALQKLEDFIKASNELA</sequence>
<feature type="binding site" evidence="9">
    <location>
        <position position="250"/>
    </location>
    <ligand>
        <name>Mg(2+)</name>
        <dbReference type="ChEBI" id="CHEBI:18420"/>
        <label>1</label>
    </ligand>
</feature>
<keyword evidence="9" id="KW-0479">Metal-binding</keyword>
<dbReference type="InterPro" id="IPR005940">
    <property type="entry name" value="Anthranilate_Pribosyl_Tfrase"/>
</dbReference>
<feature type="binding site" evidence="9">
    <location>
        <position position="112"/>
    </location>
    <ligand>
        <name>5-phospho-alpha-D-ribose 1-diphosphate</name>
        <dbReference type="ChEBI" id="CHEBI:58017"/>
    </ligand>
</feature>
<dbReference type="SUPFAM" id="SSF47648">
    <property type="entry name" value="Nucleoside phosphorylase/phosphoribosyltransferase N-terminal domain"/>
    <property type="match status" value="1"/>
</dbReference>
<dbReference type="AlphaFoldDB" id="A0A7T4JVV8"/>
<keyword evidence="4 9" id="KW-0808">Transferase</keyword>
<feature type="binding site" evidence="9">
    <location>
        <position position="104"/>
    </location>
    <ligand>
        <name>5-phospho-alpha-D-ribose 1-diphosphate</name>
        <dbReference type="ChEBI" id="CHEBI:58017"/>
    </ligand>
</feature>
<protein>
    <recommendedName>
        <fullName evidence="9">Anthranilate phosphoribosyltransferase</fullName>
        <ecNumber evidence="9">2.4.2.18</ecNumber>
    </recommendedName>
</protein>
<dbReference type="GO" id="GO:0000162">
    <property type="term" value="P:L-tryptophan biosynthetic process"/>
    <property type="evidence" value="ECO:0007669"/>
    <property type="project" value="UniProtKB-UniRule"/>
</dbReference>
<evidence type="ECO:0000256" key="9">
    <source>
        <dbReference type="HAMAP-Rule" id="MF_00211"/>
    </source>
</evidence>
<accession>A0A7T4JVV8</accession>
<gene>
    <name evidence="9 12" type="primary">trpD</name>
    <name evidence="12" type="ORF">I6I10_05015</name>
</gene>
<organism evidence="12 13">
    <name type="scientific">Corynebacterium glucuronolyticum</name>
    <dbReference type="NCBI Taxonomy" id="39791"/>
    <lineage>
        <taxon>Bacteria</taxon>
        <taxon>Bacillati</taxon>
        <taxon>Actinomycetota</taxon>
        <taxon>Actinomycetes</taxon>
        <taxon>Mycobacteriales</taxon>
        <taxon>Corynebacteriaceae</taxon>
        <taxon>Corynebacterium</taxon>
    </lineage>
</organism>
<reference evidence="12 13" key="1">
    <citation type="submission" date="2020-12" db="EMBL/GenBank/DDBJ databases">
        <title>FDA dAtabase for Regulatory Grade micrObial Sequences (FDA-ARGOS): Supporting development and validation of Infectious Disease Dx tests.</title>
        <authorList>
            <person name="Sproer C."/>
            <person name="Gronow S."/>
            <person name="Severitt S."/>
            <person name="Schroder I."/>
            <person name="Tallon L."/>
            <person name="Sadzewicz L."/>
            <person name="Zhao X."/>
            <person name="Boylan J."/>
            <person name="Ott S."/>
            <person name="Bowen H."/>
            <person name="Vavikolanu K."/>
            <person name="Mehta A."/>
            <person name="Aluvathingal J."/>
            <person name="Nadendla S."/>
            <person name="Lowell S."/>
            <person name="Myers T."/>
            <person name="Yan Y."/>
            <person name="Sichtig H."/>
        </authorList>
    </citation>
    <scope>NUCLEOTIDE SEQUENCE [LARGE SCALE GENOMIC DNA]</scope>
    <source>
        <strain evidence="12 13">FDAARGOS_1053</strain>
    </source>
</reference>
<dbReference type="Pfam" id="PF02885">
    <property type="entry name" value="Glycos_trans_3N"/>
    <property type="match status" value="1"/>
</dbReference>
<dbReference type="PANTHER" id="PTHR43285:SF2">
    <property type="entry name" value="ANTHRANILATE PHOSPHORIBOSYLTRANSFERASE"/>
    <property type="match status" value="1"/>
</dbReference>
<feature type="binding site" evidence="9">
    <location>
        <position position="116"/>
    </location>
    <ligand>
        <name>Mg(2+)</name>
        <dbReference type="ChEBI" id="CHEBI:18420"/>
        <label>1</label>
    </ligand>
</feature>
<dbReference type="InterPro" id="IPR036320">
    <property type="entry name" value="Glycosyl_Trfase_fam3_N_dom_sf"/>
</dbReference>
<evidence type="ECO:0000256" key="4">
    <source>
        <dbReference type="ARBA" id="ARBA00022679"/>
    </source>
</evidence>
<evidence type="ECO:0000256" key="3">
    <source>
        <dbReference type="ARBA" id="ARBA00022676"/>
    </source>
</evidence>
<dbReference type="GO" id="GO:0000287">
    <property type="term" value="F:magnesium ion binding"/>
    <property type="evidence" value="ECO:0007669"/>
    <property type="project" value="UniProtKB-UniRule"/>
</dbReference>
<evidence type="ECO:0000259" key="10">
    <source>
        <dbReference type="Pfam" id="PF00591"/>
    </source>
</evidence>
<evidence type="ECO:0000259" key="11">
    <source>
        <dbReference type="Pfam" id="PF02885"/>
    </source>
</evidence>
<evidence type="ECO:0000256" key="6">
    <source>
        <dbReference type="ARBA" id="ARBA00023141"/>
    </source>
</evidence>
<comment type="cofactor">
    <cofactor evidence="9">
        <name>Mg(2+)</name>
        <dbReference type="ChEBI" id="CHEBI:18420"/>
    </cofactor>
    <text evidence="9">Binds 2 magnesium ions per monomer.</text>
</comment>
<comment type="similarity">
    <text evidence="9">Belongs to the anthranilate phosphoribosyltransferase family.</text>
</comment>
<feature type="binding site" evidence="9">
    <location>
        <begin position="107"/>
        <end position="108"/>
    </location>
    <ligand>
        <name>5-phospho-alpha-D-ribose 1-diphosphate</name>
        <dbReference type="ChEBI" id="CHEBI:58017"/>
    </ligand>
</feature>
<comment type="function">
    <text evidence="9">Catalyzes the transfer of the phosphoribosyl group of 5-phosphorylribose-1-pyrophosphate (PRPP) to anthranilate to yield N-(5'-phosphoribosyl)-anthranilate (PRA).</text>
</comment>
<dbReference type="Gene3D" id="1.20.970.10">
    <property type="entry name" value="Transferase, Pyrimidine Nucleoside Phosphorylase, Chain C"/>
    <property type="match status" value="1"/>
</dbReference>
<comment type="pathway">
    <text evidence="1 9">Amino-acid biosynthesis; L-tryptophan biosynthesis; L-tryptophan from chorismate: step 2/5.</text>
</comment>
<feature type="binding site" evidence="9">
    <location>
        <begin position="132"/>
        <end position="140"/>
    </location>
    <ligand>
        <name>5-phospho-alpha-D-ribose 1-diphosphate</name>
        <dbReference type="ChEBI" id="CHEBI:58017"/>
    </ligand>
</feature>
<dbReference type="PANTHER" id="PTHR43285">
    <property type="entry name" value="ANTHRANILATE PHOSPHORIBOSYLTRANSFERASE"/>
    <property type="match status" value="1"/>
</dbReference>
<feature type="domain" description="Glycosyl transferase family 3" evidence="10">
    <location>
        <begin position="99"/>
        <end position="349"/>
    </location>
</feature>
<dbReference type="GO" id="GO:0004048">
    <property type="term" value="F:anthranilate phosphoribosyltransferase activity"/>
    <property type="evidence" value="ECO:0007669"/>
    <property type="project" value="UniProtKB-UniRule"/>
</dbReference>
<keyword evidence="6 9" id="KW-0057">Aromatic amino acid biosynthesis</keyword>
<keyword evidence="3 9" id="KW-0328">Glycosyltransferase</keyword>
<comment type="subunit">
    <text evidence="9">Homodimer.</text>
</comment>
<keyword evidence="5 9" id="KW-0822">Tryptophan biosynthesis</keyword>
<dbReference type="OrthoDB" id="9806430at2"/>
<dbReference type="SUPFAM" id="SSF52418">
    <property type="entry name" value="Nucleoside phosphorylase/phosphoribosyltransferase catalytic domain"/>
    <property type="match status" value="1"/>
</dbReference>
<dbReference type="Proteomes" id="UP000596145">
    <property type="component" value="Chromosome"/>
</dbReference>
<dbReference type="Gene3D" id="3.40.1030.10">
    <property type="entry name" value="Nucleoside phosphorylase/phosphoribosyltransferase catalytic domain"/>
    <property type="match status" value="1"/>
</dbReference>
<evidence type="ECO:0000256" key="5">
    <source>
        <dbReference type="ARBA" id="ARBA00022822"/>
    </source>
</evidence>
<comment type="catalytic activity">
    <reaction evidence="7 9">
        <text>N-(5-phospho-beta-D-ribosyl)anthranilate + diphosphate = 5-phospho-alpha-D-ribose 1-diphosphate + anthranilate</text>
        <dbReference type="Rhea" id="RHEA:11768"/>
        <dbReference type="ChEBI" id="CHEBI:16567"/>
        <dbReference type="ChEBI" id="CHEBI:18277"/>
        <dbReference type="ChEBI" id="CHEBI:33019"/>
        <dbReference type="ChEBI" id="CHEBI:58017"/>
        <dbReference type="EC" id="2.4.2.18"/>
    </reaction>
</comment>
<evidence type="ECO:0000256" key="1">
    <source>
        <dbReference type="ARBA" id="ARBA00004907"/>
    </source>
</evidence>